<dbReference type="EMBL" id="JANQDX010000014">
    <property type="protein sequence ID" value="KAL0912031.1"/>
    <property type="molecule type" value="Genomic_DNA"/>
</dbReference>
<dbReference type="AlphaFoldDB" id="A0ABD0UHF4"/>
<organism evidence="2 3">
    <name type="scientific">Dendrobium thyrsiflorum</name>
    <name type="common">Pinecone-like raceme dendrobium</name>
    <name type="synonym">Orchid</name>
    <dbReference type="NCBI Taxonomy" id="117978"/>
    <lineage>
        <taxon>Eukaryota</taxon>
        <taxon>Viridiplantae</taxon>
        <taxon>Streptophyta</taxon>
        <taxon>Embryophyta</taxon>
        <taxon>Tracheophyta</taxon>
        <taxon>Spermatophyta</taxon>
        <taxon>Magnoliopsida</taxon>
        <taxon>Liliopsida</taxon>
        <taxon>Asparagales</taxon>
        <taxon>Orchidaceae</taxon>
        <taxon>Epidendroideae</taxon>
        <taxon>Malaxideae</taxon>
        <taxon>Dendrobiinae</taxon>
        <taxon>Dendrobium</taxon>
    </lineage>
</organism>
<gene>
    <name evidence="2" type="ORF">M5K25_017973</name>
</gene>
<keyword evidence="3" id="KW-1185">Reference proteome</keyword>
<sequence length="79" mass="8697">MRHSISMSTNSNPEPIVFTAQKSKQQDISIDRLNLSKQKPRVLQKELQQLGPVTTAPLKGKKATDEILSGDLGPSNDHC</sequence>
<evidence type="ECO:0000313" key="2">
    <source>
        <dbReference type="EMBL" id="KAL0912031.1"/>
    </source>
</evidence>
<proteinExistence type="predicted"/>
<comment type="caution">
    <text evidence="2">The sequence shown here is derived from an EMBL/GenBank/DDBJ whole genome shotgun (WGS) entry which is preliminary data.</text>
</comment>
<name>A0ABD0UHF4_DENTH</name>
<feature type="region of interest" description="Disordered" evidence="1">
    <location>
        <begin position="54"/>
        <end position="79"/>
    </location>
</feature>
<protein>
    <submittedName>
        <fullName evidence="2">Uncharacterized protein</fullName>
    </submittedName>
</protein>
<reference evidence="2 3" key="1">
    <citation type="journal article" date="2024" name="Plant Biotechnol. J.">
        <title>Dendrobium thyrsiflorum genome and its molecular insights into genes involved in important horticultural traits.</title>
        <authorList>
            <person name="Chen B."/>
            <person name="Wang J.Y."/>
            <person name="Zheng P.J."/>
            <person name="Li K.L."/>
            <person name="Liang Y.M."/>
            <person name="Chen X.F."/>
            <person name="Zhang C."/>
            <person name="Zhao X."/>
            <person name="He X."/>
            <person name="Zhang G.Q."/>
            <person name="Liu Z.J."/>
            <person name="Xu Q."/>
        </authorList>
    </citation>
    <scope>NUCLEOTIDE SEQUENCE [LARGE SCALE GENOMIC DNA]</scope>
    <source>
        <strain evidence="2">GZMU011</strain>
    </source>
</reference>
<evidence type="ECO:0000313" key="3">
    <source>
        <dbReference type="Proteomes" id="UP001552299"/>
    </source>
</evidence>
<accession>A0ABD0UHF4</accession>
<evidence type="ECO:0000256" key="1">
    <source>
        <dbReference type="SAM" id="MobiDB-lite"/>
    </source>
</evidence>
<dbReference type="Proteomes" id="UP001552299">
    <property type="component" value="Unassembled WGS sequence"/>
</dbReference>